<keyword evidence="2" id="KW-1185">Reference proteome</keyword>
<evidence type="ECO:0000313" key="1">
    <source>
        <dbReference type="EMBL" id="MCD9641599.1"/>
    </source>
</evidence>
<gene>
    <name evidence="1" type="ORF">HAX54_027896</name>
</gene>
<organism evidence="1 2">
    <name type="scientific">Datura stramonium</name>
    <name type="common">Jimsonweed</name>
    <name type="synonym">Common thornapple</name>
    <dbReference type="NCBI Taxonomy" id="4076"/>
    <lineage>
        <taxon>Eukaryota</taxon>
        <taxon>Viridiplantae</taxon>
        <taxon>Streptophyta</taxon>
        <taxon>Embryophyta</taxon>
        <taxon>Tracheophyta</taxon>
        <taxon>Spermatophyta</taxon>
        <taxon>Magnoliopsida</taxon>
        <taxon>eudicotyledons</taxon>
        <taxon>Gunneridae</taxon>
        <taxon>Pentapetalae</taxon>
        <taxon>asterids</taxon>
        <taxon>lamiids</taxon>
        <taxon>Solanales</taxon>
        <taxon>Solanaceae</taxon>
        <taxon>Solanoideae</taxon>
        <taxon>Datureae</taxon>
        <taxon>Datura</taxon>
    </lineage>
</organism>
<reference evidence="1 2" key="1">
    <citation type="journal article" date="2021" name="BMC Genomics">
        <title>Datura genome reveals duplications of psychoactive alkaloid biosynthetic genes and high mutation rate following tissue culture.</title>
        <authorList>
            <person name="Rajewski A."/>
            <person name="Carter-House D."/>
            <person name="Stajich J."/>
            <person name="Litt A."/>
        </authorList>
    </citation>
    <scope>NUCLEOTIDE SEQUENCE [LARGE SCALE GENOMIC DNA]</scope>
    <source>
        <strain evidence="1">AR-01</strain>
    </source>
</reference>
<comment type="caution">
    <text evidence="1">The sequence shown here is derived from an EMBL/GenBank/DDBJ whole genome shotgun (WGS) entry which is preliminary data.</text>
</comment>
<evidence type="ECO:0000313" key="2">
    <source>
        <dbReference type="Proteomes" id="UP000823775"/>
    </source>
</evidence>
<accession>A0ABS8V4F6</accession>
<protein>
    <submittedName>
        <fullName evidence="1">Uncharacterized protein</fullName>
    </submittedName>
</protein>
<sequence>MILGDEWLMPEVSIGARGYDISGSYLRLLMSAKSIYCLGNTAAAVEFSLQRDHGSGQVSATTWPRQNVGCGRSFMIDVAYIASTFALSCSKDVSSYRGKLF</sequence>
<dbReference type="EMBL" id="JACEIK010003401">
    <property type="protein sequence ID" value="MCD9641599.1"/>
    <property type="molecule type" value="Genomic_DNA"/>
</dbReference>
<proteinExistence type="predicted"/>
<name>A0ABS8V4F6_DATST</name>
<dbReference type="Proteomes" id="UP000823775">
    <property type="component" value="Unassembled WGS sequence"/>
</dbReference>